<organism evidence="9 10">
    <name type="scientific">Aquipuribacter hungaricus</name>
    <dbReference type="NCBI Taxonomy" id="545624"/>
    <lineage>
        <taxon>Bacteria</taxon>
        <taxon>Bacillati</taxon>
        <taxon>Actinomycetota</taxon>
        <taxon>Actinomycetes</taxon>
        <taxon>Micrococcales</taxon>
        <taxon>Intrasporangiaceae</taxon>
        <taxon>Aquipuribacter</taxon>
    </lineage>
</organism>
<feature type="domain" description="Type II secretion system protein GspF" evidence="7">
    <location>
        <begin position="158"/>
        <end position="283"/>
    </location>
</feature>
<reference evidence="10" key="1">
    <citation type="journal article" date="2019" name="Int. J. Syst. Evol. Microbiol.">
        <title>The Global Catalogue of Microorganisms (GCM) 10K type strain sequencing project: providing services to taxonomists for standard genome sequencing and annotation.</title>
        <authorList>
            <consortium name="The Broad Institute Genomics Platform"/>
            <consortium name="The Broad Institute Genome Sequencing Center for Infectious Disease"/>
            <person name="Wu L."/>
            <person name="Ma J."/>
        </authorList>
    </citation>
    <scope>NUCLEOTIDE SEQUENCE [LARGE SCALE GENOMIC DNA]</scope>
    <source>
        <strain evidence="10">NCAIM B.02333</strain>
    </source>
</reference>
<evidence type="ECO:0000313" key="10">
    <source>
        <dbReference type="Proteomes" id="UP001595685"/>
    </source>
</evidence>
<keyword evidence="4 6" id="KW-1133">Transmembrane helix</keyword>
<feature type="domain" description="DUF5936" evidence="8">
    <location>
        <begin position="10"/>
        <end position="143"/>
    </location>
</feature>
<dbReference type="EMBL" id="JBHRWW010000012">
    <property type="protein sequence ID" value="MFC3689738.1"/>
    <property type="molecule type" value="Genomic_DNA"/>
</dbReference>
<dbReference type="Proteomes" id="UP001595685">
    <property type="component" value="Unassembled WGS sequence"/>
</dbReference>
<name>A0ABV7WKV5_9MICO</name>
<dbReference type="Pfam" id="PF19359">
    <property type="entry name" value="DUF5936"/>
    <property type="match status" value="1"/>
</dbReference>
<protein>
    <submittedName>
        <fullName evidence="9">Type II secretion system F family protein</fullName>
    </submittedName>
</protein>
<feature type="transmembrane region" description="Helical" evidence="6">
    <location>
        <begin position="122"/>
        <end position="141"/>
    </location>
</feature>
<dbReference type="PANTHER" id="PTHR35007:SF2">
    <property type="entry name" value="PILUS ASSEMBLE PROTEIN"/>
    <property type="match status" value="1"/>
</dbReference>
<evidence type="ECO:0000256" key="3">
    <source>
        <dbReference type="ARBA" id="ARBA00022692"/>
    </source>
</evidence>
<evidence type="ECO:0000259" key="8">
    <source>
        <dbReference type="Pfam" id="PF19359"/>
    </source>
</evidence>
<comment type="caution">
    <text evidence="9">The sequence shown here is derived from an EMBL/GenBank/DDBJ whole genome shotgun (WGS) entry which is preliminary data.</text>
</comment>
<evidence type="ECO:0000256" key="1">
    <source>
        <dbReference type="ARBA" id="ARBA00004651"/>
    </source>
</evidence>
<evidence type="ECO:0000256" key="4">
    <source>
        <dbReference type="ARBA" id="ARBA00022989"/>
    </source>
</evidence>
<evidence type="ECO:0000256" key="6">
    <source>
        <dbReference type="SAM" id="Phobius"/>
    </source>
</evidence>
<dbReference type="RefSeq" id="WP_340294116.1">
    <property type="nucleotide sequence ID" value="NZ_JBBEOI010000139.1"/>
</dbReference>
<feature type="transmembrane region" description="Helical" evidence="6">
    <location>
        <begin position="267"/>
        <end position="289"/>
    </location>
</feature>
<proteinExistence type="predicted"/>
<dbReference type="InterPro" id="IPR045980">
    <property type="entry name" value="DUF5936"/>
</dbReference>
<dbReference type="Gene3D" id="1.20.81.30">
    <property type="entry name" value="Type II secretion system (T2SS), domain F"/>
    <property type="match status" value="1"/>
</dbReference>
<dbReference type="Pfam" id="PF00482">
    <property type="entry name" value="T2SSF"/>
    <property type="match status" value="1"/>
</dbReference>
<gene>
    <name evidence="9" type="ORF">ACFOLH_15425</name>
</gene>
<accession>A0ABV7WKV5</accession>
<dbReference type="InterPro" id="IPR018076">
    <property type="entry name" value="T2SS_GspF_dom"/>
</dbReference>
<keyword evidence="10" id="KW-1185">Reference proteome</keyword>
<dbReference type="PANTHER" id="PTHR35007">
    <property type="entry name" value="INTEGRAL MEMBRANE PROTEIN-RELATED"/>
    <property type="match status" value="1"/>
</dbReference>
<keyword evidence="2" id="KW-1003">Cell membrane</keyword>
<dbReference type="InterPro" id="IPR042094">
    <property type="entry name" value="T2SS_GspF_sf"/>
</dbReference>
<evidence type="ECO:0000256" key="5">
    <source>
        <dbReference type="ARBA" id="ARBA00023136"/>
    </source>
</evidence>
<evidence type="ECO:0000259" key="7">
    <source>
        <dbReference type="Pfam" id="PF00482"/>
    </source>
</evidence>
<evidence type="ECO:0000313" key="9">
    <source>
        <dbReference type="EMBL" id="MFC3689738.1"/>
    </source>
</evidence>
<sequence length="303" mass="32542">MTALVSAVPALAVVACLAVFVAGLRLLRADPLEGLDVGDLALLRAEQRAAVTQDRPLDRLAAPLLPLARNLAGPALRARLRRTIELAGRPGGATEDTVLLAMCRWTVILAPVVPVFLLNGQWFFVLLVPAVVLVLPLAGIARARRLRQEQLDTDLPDFLDVLAVTVSAGVAFRPALLRTSQRFGGTLADEMSLTLNQIANGAAVRQAFERLRDRNDSEALSQFVTAFVQSEELGSPLATTLNQIAEDMRRSSAQRLRQKAARIAPRVTLVTSVVLLPGAVLLMFAGFYIGSGIDLDSLTGTLR</sequence>
<keyword evidence="3 6" id="KW-0812">Transmembrane</keyword>
<keyword evidence="5 6" id="KW-0472">Membrane</keyword>
<evidence type="ECO:0000256" key="2">
    <source>
        <dbReference type="ARBA" id="ARBA00022475"/>
    </source>
</evidence>
<comment type="subcellular location">
    <subcellularLocation>
        <location evidence="1">Cell membrane</location>
        <topology evidence="1">Multi-pass membrane protein</topology>
    </subcellularLocation>
</comment>